<protein>
    <submittedName>
        <fullName evidence="1">Uncharacterized protein</fullName>
    </submittedName>
</protein>
<keyword evidence="2" id="KW-1185">Reference proteome</keyword>
<reference evidence="1 2" key="1">
    <citation type="submission" date="2018-11" db="EMBL/GenBank/DDBJ databases">
        <authorList>
            <consortium name="Pathogen Informatics"/>
        </authorList>
    </citation>
    <scope>NUCLEOTIDE SEQUENCE [LARGE SCALE GENOMIC DNA]</scope>
</reference>
<evidence type="ECO:0000313" key="1">
    <source>
        <dbReference type="EMBL" id="VDO17802.1"/>
    </source>
</evidence>
<proteinExistence type="predicted"/>
<sequence length="94" mass="9918">MPHQILVCSGPLAWRKQPSLHLTAIRCPKDGPHGPFHAAGISSLDGEIKLAGQVPQKLRPAGGLVSRREGGVIHALAHQRPGGEVHSMPAAQCQ</sequence>
<evidence type="ECO:0000313" key="2">
    <source>
        <dbReference type="Proteomes" id="UP000280834"/>
    </source>
</evidence>
<organism evidence="1 2">
    <name type="scientific">Brugia timori</name>
    <dbReference type="NCBI Taxonomy" id="42155"/>
    <lineage>
        <taxon>Eukaryota</taxon>
        <taxon>Metazoa</taxon>
        <taxon>Ecdysozoa</taxon>
        <taxon>Nematoda</taxon>
        <taxon>Chromadorea</taxon>
        <taxon>Rhabditida</taxon>
        <taxon>Spirurina</taxon>
        <taxon>Spiruromorpha</taxon>
        <taxon>Filarioidea</taxon>
        <taxon>Onchocercidae</taxon>
        <taxon>Brugia</taxon>
    </lineage>
</organism>
<accession>A0A3P7WKD7</accession>
<dbReference type="EMBL" id="UZAG01005468">
    <property type="protein sequence ID" value="VDO17802.1"/>
    <property type="molecule type" value="Genomic_DNA"/>
</dbReference>
<dbReference type="Proteomes" id="UP000280834">
    <property type="component" value="Unassembled WGS sequence"/>
</dbReference>
<gene>
    <name evidence="1" type="ORF">BTMF_LOCUS5192</name>
</gene>
<dbReference type="AlphaFoldDB" id="A0A3P7WKD7"/>
<name>A0A3P7WKD7_9BILA</name>